<keyword evidence="3" id="KW-1185">Reference proteome</keyword>
<name>A0ABV2AGW9_9EUKA</name>
<gene>
    <name evidence="2" type="ORF">MHBO_000810</name>
</gene>
<keyword evidence="1" id="KW-0472">Membrane</keyword>
<evidence type="ECO:0000256" key="1">
    <source>
        <dbReference type="SAM" id="Phobius"/>
    </source>
</evidence>
<keyword evidence="1" id="KW-1133">Transmembrane helix</keyword>
<accession>A0ABV2AGW9</accession>
<evidence type="ECO:0000313" key="3">
    <source>
        <dbReference type="Proteomes" id="UP001439008"/>
    </source>
</evidence>
<dbReference type="EMBL" id="JBDODL010000155">
    <property type="protein sequence ID" value="MES1918920.1"/>
    <property type="molecule type" value="Genomic_DNA"/>
</dbReference>
<feature type="transmembrane region" description="Helical" evidence="1">
    <location>
        <begin position="65"/>
        <end position="85"/>
    </location>
</feature>
<evidence type="ECO:0000313" key="2">
    <source>
        <dbReference type="EMBL" id="MES1918920.1"/>
    </source>
</evidence>
<sequence>MRMDLSKLLEKSVFKKIALSLLVSLILFGITVCVNLNIPPRVVTVKEDIPFLSHPVIRTHIGKKFLALTCFLLPIAIFAVVEYILDEAFSLMQILLFASTILLSINITYVVTATLKIAVGRLRPNFYELCSYDKLLEKCTASVLTNLKISIKLIWFVASLKNGRFLKKFYFRKWSILKNSKNKRKS</sequence>
<dbReference type="Proteomes" id="UP001439008">
    <property type="component" value="Unassembled WGS sequence"/>
</dbReference>
<organism evidence="2 3">
    <name type="scientific">Bonamia ostreae</name>
    <dbReference type="NCBI Taxonomy" id="126728"/>
    <lineage>
        <taxon>Eukaryota</taxon>
        <taxon>Sar</taxon>
        <taxon>Rhizaria</taxon>
        <taxon>Endomyxa</taxon>
        <taxon>Ascetosporea</taxon>
        <taxon>Haplosporida</taxon>
        <taxon>Bonamia</taxon>
    </lineage>
</organism>
<keyword evidence="1" id="KW-0812">Transmembrane</keyword>
<reference evidence="2 3" key="1">
    <citation type="journal article" date="2024" name="BMC Biol.">
        <title>Comparative genomics of Ascetosporea gives new insight into the evolutionary basis for animal parasitism in Rhizaria.</title>
        <authorList>
            <person name="Hiltunen Thoren M."/>
            <person name="Onut-Brannstrom I."/>
            <person name="Alfjorden A."/>
            <person name="Peckova H."/>
            <person name="Swords F."/>
            <person name="Hooper C."/>
            <person name="Holzer A.S."/>
            <person name="Bass D."/>
            <person name="Burki F."/>
        </authorList>
    </citation>
    <scope>NUCLEOTIDE SEQUENCE [LARGE SCALE GENOMIC DNA]</scope>
    <source>
        <strain evidence="2">20-A016</strain>
    </source>
</reference>
<feature type="transmembrane region" description="Helical" evidence="1">
    <location>
        <begin position="91"/>
        <end position="115"/>
    </location>
</feature>
<dbReference type="Gene3D" id="1.20.144.10">
    <property type="entry name" value="Phosphatidic acid phosphatase type 2/haloperoxidase"/>
    <property type="match status" value="1"/>
</dbReference>
<feature type="transmembrane region" description="Helical" evidence="1">
    <location>
        <begin position="17"/>
        <end position="38"/>
    </location>
</feature>
<protein>
    <submittedName>
        <fullName evidence="2">Uncharacterized protein</fullName>
    </submittedName>
</protein>
<proteinExistence type="predicted"/>
<comment type="caution">
    <text evidence="2">The sequence shown here is derived from an EMBL/GenBank/DDBJ whole genome shotgun (WGS) entry which is preliminary data.</text>
</comment>